<evidence type="ECO:0000256" key="1">
    <source>
        <dbReference type="SAM" id="MobiDB-lite"/>
    </source>
</evidence>
<proteinExistence type="predicted"/>
<sequence>MSLATRRPHSAGSNSCKQNQEEKKNTGLTSCLFTSNLHLFSTTCPSSSSCVVLYTNTRLKSKAFIRTKQCKADHTEIQTPSALQTLRFFFWGGGFRKKYASHMS</sequence>
<reference evidence="2 3" key="1">
    <citation type="submission" date="2021-06" db="EMBL/GenBank/DDBJ databases">
        <authorList>
            <person name="Palmer J.M."/>
        </authorList>
    </citation>
    <scope>NUCLEOTIDE SEQUENCE [LARGE SCALE GENOMIC DNA]</scope>
    <source>
        <strain evidence="2 3">AS_MEX2019</strain>
        <tissue evidence="2">Muscle</tissue>
    </source>
</reference>
<accession>A0ABV0ZJ56</accession>
<feature type="region of interest" description="Disordered" evidence="1">
    <location>
        <begin position="1"/>
        <end position="23"/>
    </location>
</feature>
<dbReference type="EMBL" id="JAHRIP010066069">
    <property type="protein sequence ID" value="MEQ2306160.1"/>
    <property type="molecule type" value="Genomic_DNA"/>
</dbReference>
<evidence type="ECO:0000313" key="3">
    <source>
        <dbReference type="Proteomes" id="UP001469553"/>
    </source>
</evidence>
<dbReference type="Proteomes" id="UP001469553">
    <property type="component" value="Unassembled WGS sequence"/>
</dbReference>
<keyword evidence="3" id="KW-1185">Reference proteome</keyword>
<protein>
    <submittedName>
        <fullName evidence="2">Uncharacterized protein</fullName>
    </submittedName>
</protein>
<comment type="caution">
    <text evidence="2">The sequence shown here is derived from an EMBL/GenBank/DDBJ whole genome shotgun (WGS) entry which is preliminary data.</text>
</comment>
<name>A0ABV0ZJ56_9TELE</name>
<gene>
    <name evidence="2" type="ORF">AMECASPLE_005247</name>
</gene>
<evidence type="ECO:0000313" key="2">
    <source>
        <dbReference type="EMBL" id="MEQ2306160.1"/>
    </source>
</evidence>
<organism evidence="2 3">
    <name type="scientific">Ameca splendens</name>
    <dbReference type="NCBI Taxonomy" id="208324"/>
    <lineage>
        <taxon>Eukaryota</taxon>
        <taxon>Metazoa</taxon>
        <taxon>Chordata</taxon>
        <taxon>Craniata</taxon>
        <taxon>Vertebrata</taxon>
        <taxon>Euteleostomi</taxon>
        <taxon>Actinopterygii</taxon>
        <taxon>Neopterygii</taxon>
        <taxon>Teleostei</taxon>
        <taxon>Neoteleostei</taxon>
        <taxon>Acanthomorphata</taxon>
        <taxon>Ovalentaria</taxon>
        <taxon>Atherinomorphae</taxon>
        <taxon>Cyprinodontiformes</taxon>
        <taxon>Goodeidae</taxon>
        <taxon>Ameca</taxon>
    </lineage>
</organism>